<dbReference type="PANTHER" id="PTHR12137:SF54">
    <property type="entry name" value="CARBOHYDRATE SULFOTRANSFERASE"/>
    <property type="match status" value="1"/>
</dbReference>
<dbReference type="InterPro" id="IPR018011">
    <property type="entry name" value="Carb_sulfotrans_8-10"/>
</dbReference>
<comment type="subcellular location">
    <subcellularLocation>
        <location evidence="1 9">Golgi apparatus membrane</location>
        <topology evidence="1 9">Single-pass type II membrane protein</topology>
    </subcellularLocation>
</comment>
<evidence type="ECO:0000256" key="6">
    <source>
        <dbReference type="ARBA" id="ARBA00023034"/>
    </source>
</evidence>
<keyword evidence="4" id="KW-0812">Transmembrane</keyword>
<evidence type="ECO:0000256" key="5">
    <source>
        <dbReference type="ARBA" id="ARBA00022989"/>
    </source>
</evidence>
<dbReference type="InterPro" id="IPR005331">
    <property type="entry name" value="Sulfotransferase"/>
</dbReference>
<keyword evidence="3 9" id="KW-0808">Transferase</keyword>
<dbReference type="PANTHER" id="PTHR12137">
    <property type="entry name" value="CARBOHYDRATE SULFOTRANSFERASE"/>
    <property type="match status" value="1"/>
</dbReference>
<evidence type="ECO:0000256" key="9">
    <source>
        <dbReference type="RuleBase" id="RU364020"/>
    </source>
</evidence>
<sequence length="458" mass="54293">MTIERLKSHEEYREEKFKELKVSLDSDDQEEACKTLDKIVSLDFPVRDELYLKMNFSQVEIPWSYVTPEEEMQSRLEVYNHACFGSCKSYIAKTIKKNEKLSVSQQREALQKLQSLIISGSNCESDWNSTYQNEILPDNDRIYQHTFLLDKYNGAGCVPLKTGTTNWQRSFGALRFLSDEKPTVDPEMINSEIAFKLVPRYAWKYENRVFGSPEIWERNNFPFHGIDLMKQKKSLRKIRLNDPLFQKFEEQREKSATRPTEEQKEIIDKCGEKAFQKRVEDKKYLRFINVRHPFSRLFSAWRQKFSVNFHNAQKFEPIAAIIREQQKAASGEEDIIPPGFVCSFKGFLRYVILKSKEDKETMNHHWVSYQDSCEPCFLKLNAITKQETSHQDSAYIFEKMSIRDKTYMPGMYDTHVPDATEKIFREHQVDKEIIEELYIVYYNDFILFNYTIDSFLEN</sequence>
<evidence type="ECO:0000256" key="4">
    <source>
        <dbReference type="ARBA" id="ARBA00022692"/>
    </source>
</evidence>
<comment type="similarity">
    <text evidence="2 9">Belongs to the sulfotransferase 2 family.</text>
</comment>
<keyword evidence="8 9" id="KW-0325">Glycoprotein</keyword>
<proteinExistence type="inferred from homology"/>
<keyword evidence="5" id="KW-1133">Transmembrane helix</keyword>
<evidence type="ECO:0000313" key="10">
    <source>
        <dbReference type="EMBL" id="CAG5110119.1"/>
    </source>
</evidence>
<keyword evidence="11" id="KW-1185">Reference proteome</keyword>
<keyword evidence="6 9" id="KW-0333">Golgi apparatus</keyword>
<evidence type="ECO:0000256" key="1">
    <source>
        <dbReference type="ARBA" id="ARBA00004323"/>
    </source>
</evidence>
<evidence type="ECO:0000256" key="3">
    <source>
        <dbReference type="ARBA" id="ARBA00022679"/>
    </source>
</evidence>
<reference evidence="10 11" key="1">
    <citation type="submission" date="2021-04" db="EMBL/GenBank/DDBJ databases">
        <authorList>
            <person name="Bliznina A."/>
        </authorList>
    </citation>
    <scope>NUCLEOTIDE SEQUENCE [LARGE SCALE GENOMIC DNA]</scope>
</reference>
<evidence type="ECO:0000256" key="2">
    <source>
        <dbReference type="ARBA" id="ARBA00006339"/>
    </source>
</evidence>
<dbReference type="Proteomes" id="UP001158576">
    <property type="component" value="Chromosome 2"/>
</dbReference>
<dbReference type="EMBL" id="OU015567">
    <property type="protein sequence ID" value="CAG5110119.1"/>
    <property type="molecule type" value="Genomic_DNA"/>
</dbReference>
<dbReference type="Pfam" id="PF03567">
    <property type="entry name" value="Sulfotransfer_2"/>
    <property type="match status" value="1"/>
</dbReference>
<organism evidence="10 11">
    <name type="scientific">Oikopleura dioica</name>
    <name type="common">Tunicate</name>
    <dbReference type="NCBI Taxonomy" id="34765"/>
    <lineage>
        <taxon>Eukaryota</taxon>
        <taxon>Metazoa</taxon>
        <taxon>Chordata</taxon>
        <taxon>Tunicata</taxon>
        <taxon>Appendicularia</taxon>
        <taxon>Copelata</taxon>
        <taxon>Oikopleuridae</taxon>
        <taxon>Oikopleura</taxon>
    </lineage>
</organism>
<protein>
    <recommendedName>
        <fullName evidence="9">Carbohydrate sulfotransferase</fullName>
        <ecNumber evidence="9">2.8.2.-</ecNumber>
    </recommendedName>
</protein>
<evidence type="ECO:0000256" key="8">
    <source>
        <dbReference type="ARBA" id="ARBA00023180"/>
    </source>
</evidence>
<name>A0ABN7T205_OIKDI</name>
<keyword evidence="7" id="KW-0472">Membrane</keyword>
<evidence type="ECO:0000256" key="7">
    <source>
        <dbReference type="ARBA" id="ARBA00023136"/>
    </source>
</evidence>
<keyword evidence="9" id="KW-0735">Signal-anchor</keyword>
<dbReference type="EC" id="2.8.2.-" evidence="9"/>
<evidence type="ECO:0000313" key="11">
    <source>
        <dbReference type="Proteomes" id="UP001158576"/>
    </source>
</evidence>
<gene>
    <name evidence="10" type="ORF">OKIOD_LOCUS13319</name>
</gene>
<accession>A0ABN7T205</accession>
<keyword evidence="9" id="KW-0119">Carbohydrate metabolism</keyword>